<evidence type="ECO:0000256" key="2">
    <source>
        <dbReference type="ARBA" id="ARBA00023121"/>
    </source>
</evidence>
<dbReference type="Pfam" id="PF21645">
    <property type="entry name" value="FakA-like_M"/>
    <property type="match status" value="1"/>
</dbReference>
<keyword evidence="5" id="KW-1185">Reference proteome</keyword>
<dbReference type="InterPro" id="IPR036117">
    <property type="entry name" value="DhaL_dom_sf"/>
</dbReference>
<dbReference type="Pfam" id="PF02734">
    <property type="entry name" value="Dak2"/>
    <property type="match status" value="1"/>
</dbReference>
<dbReference type="InterPro" id="IPR050270">
    <property type="entry name" value="DegV_domain_contain"/>
</dbReference>
<dbReference type="InterPro" id="IPR004007">
    <property type="entry name" value="DhaL_dom"/>
</dbReference>
<dbReference type="PROSITE" id="PS51482">
    <property type="entry name" value="DEGV"/>
    <property type="match status" value="1"/>
</dbReference>
<evidence type="ECO:0000259" key="3">
    <source>
        <dbReference type="PROSITE" id="PS51480"/>
    </source>
</evidence>
<dbReference type="InterPro" id="IPR048394">
    <property type="entry name" value="FakA-like_M"/>
</dbReference>
<gene>
    <name evidence="4" type="ORF">J2Z32_004374</name>
</gene>
<keyword evidence="2" id="KW-0446">Lipid-binding</keyword>
<dbReference type="SUPFAM" id="SSF101473">
    <property type="entry name" value="DhaL-like"/>
    <property type="match status" value="1"/>
</dbReference>
<dbReference type="InterPro" id="IPR003797">
    <property type="entry name" value="DegV"/>
</dbReference>
<evidence type="ECO:0000313" key="5">
    <source>
        <dbReference type="Proteomes" id="UP001519272"/>
    </source>
</evidence>
<comment type="function">
    <text evidence="1">May bind long-chain fatty acids, such as palmitate, and may play a role in lipid transport or fatty acid metabolism.</text>
</comment>
<dbReference type="InterPro" id="IPR033470">
    <property type="entry name" value="FakA-like_C"/>
</dbReference>
<feature type="domain" description="DhaL" evidence="3">
    <location>
        <begin position="20"/>
        <end position="210"/>
    </location>
</feature>
<dbReference type="PROSITE" id="PS51480">
    <property type="entry name" value="DHAL"/>
    <property type="match status" value="1"/>
</dbReference>
<dbReference type="SMART" id="SM01120">
    <property type="entry name" value="Dak2"/>
    <property type="match status" value="1"/>
</dbReference>
<dbReference type="SUPFAM" id="SSF82549">
    <property type="entry name" value="DAK1/DegV-like"/>
    <property type="match status" value="1"/>
</dbReference>
<dbReference type="RefSeq" id="WP_210091269.1">
    <property type="nucleotide sequence ID" value="NZ_JAGGKG010000031.1"/>
</dbReference>
<dbReference type="PANTHER" id="PTHR33434">
    <property type="entry name" value="DEGV DOMAIN-CONTAINING PROTEIN DR_1986-RELATED"/>
    <property type="match status" value="1"/>
</dbReference>
<sequence>MLNNQTLTYGALSNEDLNSGALMKAIKRGAHRVILVRNDLNRLNVFPVADSDTGNNLVSLMRSILSALSNRHETVSDTLHAIAKQALIGAKGNSGMIFAQYINGVAKNYRPNNGESNEALVTAFYHAVTDAFQAVFDPQEGTMLSVMKSWANSLYSSFGTASLSETLMSAKQEAYVTLQDTKTVHPILRKHGVMDAGAQGFYEFIAGLTDALLGEEELEFSEEIEMGLAMDEHIHTEAHHEVHADHAPELRYCMEMVIEGGHSAAAVMPLVQEFGDSLVVATGVASTRIHLHTDVPQEVVPRMEQLGAITHIKADDMKQQYYDAHVNTVKTAIVTDSIADIPQHLIDEHNIHIIPLTILVDDVEHLDKITMSNQKVVDLAEDEQHTVSSSMMTQAQILRMLDGLESSYENVLFITVSSKLSGVYQGIFKALESYKGSLHTAVIDSKLNSIAQGLLVQKAIQYVLSDMPFEHIQQSIIQARDRAAIYVSVSDLAPMITSGRIPQRLGKIVKKLQLKPIVKLDSMGSGALAHIGFTTSGNQKKIKKIILKNKKFIERIAIGYTTSAEDANKWATYFEAEGIPVDYVTTTSSIIALSAGRNATAVAVIYKEDIHDLS</sequence>
<dbReference type="Gene3D" id="1.25.40.340">
    <property type="match status" value="1"/>
</dbReference>
<dbReference type="InterPro" id="IPR043168">
    <property type="entry name" value="DegV_C"/>
</dbReference>
<dbReference type="PANTHER" id="PTHR33434:SF8">
    <property type="entry name" value="DEGV DOMAIN-CONTAINING PROTEIN SPR1019"/>
    <property type="match status" value="1"/>
</dbReference>
<protein>
    <submittedName>
        <fullName evidence="4">DegV family protein with EDD domain</fullName>
    </submittedName>
</protein>
<name>A0ABS4FZA6_9BACL</name>
<proteinExistence type="predicted"/>
<dbReference type="Proteomes" id="UP001519272">
    <property type="component" value="Unassembled WGS sequence"/>
</dbReference>
<dbReference type="NCBIfam" id="TIGR00762">
    <property type="entry name" value="DegV"/>
    <property type="match status" value="1"/>
</dbReference>
<accession>A0ABS4FZA6</accession>
<dbReference type="Gene3D" id="3.40.50.10170">
    <property type="match status" value="1"/>
</dbReference>
<evidence type="ECO:0000256" key="1">
    <source>
        <dbReference type="ARBA" id="ARBA00003238"/>
    </source>
</evidence>
<comment type="caution">
    <text evidence="4">The sequence shown here is derived from an EMBL/GenBank/DDBJ whole genome shotgun (WGS) entry which is preliminary data.</text>
</comment>
<dbReference type="Pfam" id="PF02645">
    <property type="entry name" value="DegV"/>
    <property type="match status" value="1"/>
</dbReference>
<reference evidence="4 5" key="1">
    <citation type="submission" date="2021-03" db="EMBL/GenBank/DDBJ databases">
        <title>Genomic Encyclopedia of Type Strains, Phase IV (KMG-IV): sequencing the most valuable type-strain genomes for metagenomic binning, comparative biology and taxonomic classification.</title>
        <authorList>
            <person name="Goeker M."/>
        </authorList>
    </citation>
    <scope>NUCLEOTIDE SEQUENCE [LARGE SCALE GENOMIC DNA]</scope>
    <source>
        <strain evidence="4 5">DSM 14349</strain>
    </source>
</reference>
<evidence type="ECO:0000313" key="4">
    <source>
        <dbReference type="EMBL" id="MBP1907693.1"/>
    </source>
</evidence>
<organism evidence="4 5">
    <name type="scientific">Paenibacillus turicensis</name>
    <dbReference type="NCBI Taxonomy" id="160487"/>
    <lineage>
        <taxon>Bacteria</taxon>
        <taxon>Bacillati</taxon>
        <taxon>Bacillota</taxon>
        <taxon>Bacilli</taxon>
        <taxon>Bacillales</taxon>
        <taxon>Paenibacillaceae</taxon>
        <taxon>Paenibacillus</taxon>
    </lineage>
</organism>
<dbReference type="Gene3D" id="3.30.1180.10">
    <property type="match status" value="1"/>
</dbReference>
<dbReference type="EMBL" id="JAGGKG010000031">
    <property type="protein sequence ID" value="MBP1907693.1"/>
    <property type="molecule type" value="Genomic_DNA"/>
</dbReference>
<dbReference type="SMART" id="SM01121">
    <property type="entry name" value="Dak1_2"/>
    <property type="match status" value="1"/>
</dbReference>